<accession>A0A9W8BDW3</accession>
<feature type="compositionally biased region" description="Basic residues" evidence="4">
    <location>
        <begin position="1"/>
        <end position="11"/>
    </location>
</feature>
<dbReference type="GO" id="GO:0032040">
    <property type="term" value="C:small-subunit processome"/>
    <property type="evidence" value="ECO:0007669"/>
    <property type="project" value="TreeGrafter"/>
</dbReference>
<dbReference type="InterPro" id="IPR051570">
    <property type="entry name" value="TBC1_cilium_biogenesis"/>
</dbReference>
<dbReference type="EMBL" id="JANBQF010001648">
    <property type="protein sequence ID" value="KAJ1996794.1"/>
    <property type="molecule type" value="Genomic_DNA"/>
</dbReference>
<dbReference type="PANTHER" id="PTHR19853">
    <property type="entry name" value="WD REPEAT CONTAINING PROTEIN 3 WDR3"/>
    <property type="match status" value="1"/>
</dbReference>
<name>A0A9W8BDW3_9FUNG</name>
<dbReference type="AlphaFoldDB" id="A0A9W8BDW3"/>
<comment type="caution">
    <text evidence="5">The sequence shown here is derived from an EMBL/GenBank/DDBJ whole genome shotgun (WGS) entry which is preliminary data.</text>
</comment>
<dbReference type="PANTHER" id="PTHR19853:SF0">
    <property type="entry name" value="WD REPEAT-CONTAINING PROTEIN 3"/>
    <property type="match status" value="1"/>
</dbReference>
<dbReference type="Gene3D" id="2.130.10.10">
    <property type="entry name" value="YVTN repeat-like/Quinoprotein amine dehydrogenase"/>
    <property type="match status" value="2"/>
</dbReference>
<dbReference type="SUPFAM" id="SSF117289">
    <property type="entry name" value="Nucleoporin domain"/>
    <property type="match status" value="1"/>
</dbReference>
<feature type="non-terminal residue" evidence="5">
    <location>
        <position position="325"/>
    </location>
</feature>
<evidence type="ECO:0000256" key="2">
    <source>
        <dbReference type="ARBA" id="ARBA00022737"/>
    </source>
</evidence>
<keyword evidence="1 3" id="KW-0853">WD repeat</keyword>
<dbReference type="Proteomes" id="UP001150907">
    <property type="component" value="Unassembled WGS sequence"/>
</dbReference>
<dbReference type="InterPro" id="IPR015943">
    <property type="entry name" value="WD40/YVTN_repeat-like_dom_sf"/>
</dbReference>
<dbReference type="PROSITE" id="PS50082">
    <property type="entry name" value="WD_REPEATS_2"/>
    <property type="match status" value="1"/>
</dbReference>
<protein>
    <submittedName>
        <fullName evidence="5">Beta transducin</fullName>
    </submittedName>
</protein>
<organism evidence="5 6">
    <name type="scientific">Coemansia thaxteri</name>
    <dbReference type="NCBI Taxonomy" id="2663907"/>
    <lineage>
        <taxon>Eukaryota</taxon>
        <taxon>Fungi</taxon>
        <taxon>Fungi incertae sedis</taxon>
        <taxon>Zoopagomycota</taxon>
        <taxon>Kickxellomycotina</taxon>
        <taxon>Kickxellomycetes</taxon>
        <taxon>Kickxellales</taxon>
        <taxon>Kickxellaceae</taxon>
        <taxon>Coemansia</taxon>
    </lineage>
</organism>
<evidence type="ECO:0000256" key="1">
    <source>
        <dbReference type="ARBA" id="ARBA00022574"/>
    </source>
</evidence>
<dbReference type="OrthoDB" id="407922at2759"/>
<sequence length="325" mass="34861">MARRQKRNRERRGKEKAAAASAAGSDHDSDDAAGAVEEGAEAQTITAADELTSFKLIRTSAKPVSLDFNPADADPAVLARQGGLHVLVAQNNNSLHMWSVPVPPPGKTTKQANLPEPSLVSSVEMLGHRTEPRALAMSSDNELIVSAANKSLRVWNAHTGSCVRTLECGTAICAAFLPGDQYIVVGTKEGALELYDIPSASLVETFDAHESTACWSIDVQPDKKGLVTGGADKCVKFWAFELVRDEPSGASAVSRRRMTLEHVKTLKMSDDVLAVKCSPDSRLLAVALLDTTVKVFYADTLKFFLSLYGHKLPVVSLDISSDSTL</sequence>
<feature type="repeat" description="WD" evidence="3">
    <location>
        <begin position="125"/>
        <end position="165"/>
    </location>
</feature>
<feature type="region of interest" description="Disordered" evidence="4">
    <location>
        <begin position="1"/>
        <end position="40"/>
    </location>
</feature>
<evidence type="ECO:0000256" key="3">
    <source>
        <dbReference type="PROSITE-ProRule" id="PRU00221"/>
    </source>
</evidence>
<dbReference type="GO" id="GO:0030490">
    <property type="term" value="P:maturation of SSU-rRNA"/>
    <property type="evidence" value="ECO:0007669"/>
    <property type="project" value="TreeGrafter"/>
</dbReference>
<reference evidence="5" key="1">
    <citation type="submission" date="2022-07" db="EMBL/GenBank/DDBJ databases">
        <title>Phylogenomic reconstructions and comparative analyses of Kickxellomycotina fungi.</title>
        <authorList>
            <person name="Reynolds N.K."/>
            <person name="Stajich J.E."/>
            <person name="Barry K."/>
            <person name="Grigoriev I.V."/>
            <person name="Crous P."/>
            <person name="Smith M.E."/>
        </authorList>
    </citation>
    <scope>NUCLEOTIDE SEQUENCE</scope>
    <source>
        <strain evidence="5">IMI 214461</strain>
    </source>
</reference>
<evidence type="ECO:0000256" key="4">
    <source>
        <dbReference type="SAM" id="MobiDB-lite"/>
    </source>
</evidence>
<evidence type="ECO:0000313" key="6">
    <source>
        <dbReference type="Proteomes" id="UP001150907"/>
    </source>
</evidence>
<dbReference type="GO" id="GO:0034388">
    <property type="term" value="C:Pwp2p-containing subcomplex of 90S preribosome"/>
    <property type="evidence" value="ECO:0007669"/>
    <property type="project" value="TreeGrafter"/>
</dbReference>
<dbReference type="SMART" id="SM00320">
    <property type="entry name" value="WD40"/>
    <property type="match status" value="4"/>
</dbReference>
<dbReference type="FunFam" id="2.130.10.10:FF:000157">
    <property type="entry name" value="WD repeat domain 3"/>
    <property type="match status" value="1"/>
</dbReference>
<keyword evidence="6" id="KW-1185">Reference proteome</keyword>
<evidence type="ECO:0000313" key="5">
    <source>
        <dbReference type="EMBL" id="KAJ1996794.1"/>
    </source>
</evidence>
<dbReference type="GO" id="GO:0030515">
    <property type="term" value="F:snoRNA binding"/>
    <property type="evidence" value="ECO:0007669"/>
    <property type="project" value="TreeGrafter"/>
</dbReference>
<keyword evidence="2" id="KW-0677">Repeat</keyword>
<dbReference type="Pfam" id="PF25172">
    <property type="entry name" value="Beta-prop_WDR3_2nd"/>
    <property type="match status" value="1"/>
</dbReference>
<gene>
    <name evidence="5" type="primary">DIP2</name>
    <name evidence="5" type="ORF">H4R26_006060</name>
</gene>
<proteinExistence type="predicted"/>
<dbReference type="InterPro" id="IPR001680">
    <property type="entry name" value="WD40_rpt"/>
</dbReference>